<protein>
    <recommendedName>
        <fullName evidence="3">DC1 domain-containing protein</fullName>
    </recommendedName>
</protein>
<keyword evidence="2" id="KW-1185">Reference proteome</keyword>
<dbReference type="Gene3D" id="3.30.60.20">
    <property type="match status" value="1"/>
</dbReference>
<gene>
    <name evidence="1" type="ORF">ARALYDRAFT_893997</name>
</gene>
<accession>D7KRE4</accession>
<evidence type="ECO:0000313" key="1">
    <source>
        <dbReference type="EMBL" id="EFH63138.1"/>
    </source>
</evidence>
<dbReference type="EMBL" id="GL348714">
    <property type="protein sequence ID" value="EFH63138.1"/>
    <property type="molecule type" value="Genomic_DNA"/>
</dbReference>
<dbReference type="AlphaFoldDB" id="D7KRE4"/>
<proteinExistence type="predicted"/>
<dbReference type="Proteomes" id="UP000008694">
    <property type="component" value="Unassembled WGS sequence"/>
</dbReference>
<sequence>MESEGVSLPLIHEHVMMPWNDLRKGDCCERLEAISEGYYCKICDFFVHKKCGDSSEYIQHPIHPVHTLQLQHL</sequence>
<evidence type="ECO:0008006" key="3">
    <source>
        <dbReference type="Google" id="ProtNLM"/>
    </source>
</evidence>
<dbReference type="Gramene" id="scaffold_201071.1">
    <property type="protein sequence ID" value="scaffold_201071.1"/>
    <property type="gene ID" value="scaffold_201071.1"/>
</dbReference>
<name>D7KRE4_ARALL</name>
<dbReference type="InterPro" id="IPR046349">
    <property type="entry name" value="C1-like_sf"/>
</dbReference>
<dbReference type="SUPFAM" id="SSF57889">
    <property type="entry name" value="Cysteine-rich domain"/>
    <property type="match status" value="1"/>
</dbReference>
<reference evidence="2" key="1">
    <citation type="journal article" date="2011" name="Nat. Genet.">
        <title>The Arabidopsis lyrata genome sequence and the basis of rapid genome size change.</title>
        <authorList>
            <person name="Hu T.T."/>
            <person name="Pattyn P."/>
            <person name="Bakker E.G."/>
            <person name="Cao J."/>
            <person name="Cheng J.-F."/>
            <person name="Clark R.M."/>
            <person name="Fahlgren N."/>
            <person name="Fawcett J.A."/>
            <person name="Grimwood J."/>
            <person name="Gundlach H."/>
            <person name="Haberer G."/>
            <person name="Hollister J.D."/>
            <person name="Ossowski S."/>
            <person name="Ottilar R.P."/>
            <person name="Salamov A.A."/>
            <person name="Schneeberger K."/>
            <person name="Spannagl M."/>
            <person name="Wang X."/>
            <person name="Yang L."/>
            <person name="Nasrallah M.E."/>
            <person name="Bergelson J."/>
            <person name="Carrington J.C."/>
            <person name="Gaut B.S."/>
            <person name="Schmutz J."/>
            <person name="Mayer K.F.X."/>
            <person name="Van de Peer Y."/>
            <person name="Grigoriev I.V."/>
            <person name="Nordborg M."/>
            <person name="Weigel D."/>
            <person name="Guo Y.-L."/>
        </authorList>
    </citation>
    <scope>NUCLEOTIDE SEQUENCE [LARGE SCALE GENOMIC DNA]</scope>
    <source>
        <strain evidence="2">cv. MN47</strain>
    </source>
</reference>
<evidence type="ECO:0000313" key="2">
    <source>
        <dbReference type="Proteomes" id="UP000008694"/>
    </source>
</evidence>
<dbReference type="HOGENOM" id="CLU_2708185_0_0_1"/>
<organism evidence="2">
    <name type="scientific">Arabidopsis lyrata subsp. lyrata</name>
    <name type="common">Lyre-leaved rock-cress</name>
    <dbReference type="NCBI Taxonomy" id="81972"/>
    <lineage>
        <taxon>Eukaryota</taxon>
        <taxon>Viridiplantae</taxon>
        <taxon>Streptophyta</taxon>
        <taxon>Embryophyta</taxon>
        <taxon>Tracheophyta</taxon>
        <taxon>Spermatophyta</taxon>
        <taxon>Magnoliopsida</taxon>
        <taxon>eudicotyledons</taxon>
        <taxon>Gunneridae</taxon>
        <taxon>Pentapetalae</taxon>
        <taxon>rosids</taxon>
        <taxon>malvids</taxon>
        <taxon>Brassicales</taxon>
        <taxon>Brassicaceae</taxon>
        <taxon>Camelineae</taxon>
        <taxon>Arabidopsis</taxon>
    </lineage>
</organism>